<dbReference type="InterPro" id="IPR001387">
    <property type="entry name" value="Cro/C1-type_HTH"/>
</dbReference>
<dbReference type="InterPro" id="IPR018653">
    <property type="entry name" value="ScfR_C"/>
</dbReference>
<dbReference type="Pfam" id="PF06114">
    <property type="entry name" value="Peptidase_M78"/>
    <property type="match status" value="1"/>
</dbReference>
<dbReference type="OrthoDB" id="1123084at2"/>
<evidence type="ECO:0000256" key="3">
    <source>
        <dbReference type="ARBA" id="ARBA00023125"/>
    </source>
</evidence>
<evidence type="ECO:0000256" key="4">
    <source>
        <dbReference type="ARBA" id="ARBA00023163"/>
    </source>
</evidence>
<comment type="similarity">
    <text evidence="1">Belongs to the short-chain fatty acyl-CoA assimilation regulator (ScfR) family.</text>
</comment>
<dbReference type="PROSITE" id="PS50943">
    <property type="entry name" value="HTH_CROC1"/>
    <property type="match status" value="1"/>
</dbReference>
<keyword evidence="2" id="KW-0805">Transcription regulation</keyword>
<dbReference type="Pfam" id="PF01381">
    <property type="entry name" value="HTH_3"/>
    <property type="match status" value="1"/>
</dbReference>
<proteinExistence type="inferred from homology"/>
<feature type="domain" description="HTH cro/C1-type" evidence="5">
    <location>
        <begin position="11"/>
        <end position="65"/>
    </location>
</feature>
<dbReference type="Proteomes" id="UP000199531">
    <property type="component" value="Unassembled WGS sequence"/>
</dbReference>
<gene>
    <name evidence="6" type="ORF">SAMN02745977_02339</name>
</gene>
<dbReference type="Gene3D" id="1.10.260.40">
    <property type="entry name" value="lambda repressor-like DNA-binding domains"/>
    <property type="match status" value="1"/>
</dbReference>
<dbReference type="RefSeq" id="WP_091818153.1">
    <property type="nucleotide sequence ID" value="NZ_FOCW01000011.1"/>
</dbReference>
<dbReference type="SMART" id="SM00530">
    <property type="entry name" value="HTH_XRE"/>
    <property type="match status" value="1"/>
</dbReference>
<dbReference type="InterPro" id="IPR050807">
    <property type="entry name" value="TransReg_Diox_bact_type"/>
</dbReference>
<dbReference type="PANTHER" id="PTHR46797:SF23">
    <property type="entry name" value="HTH-TYPE TRANSCRIPTIONAL REGULATOR SUTR"/>
    <property type="match status" value="1"/>
</dbReference>
<dbReference type="GO" id="GO:0003700">
    <property type="term" value="F:DNA-binding transcription factor activity"/>
    <property type="evidence" value="ECO:0007669"/>
    <property type="project" value="TreeGrafter"/>
</dbReference>
<dbReference type="EMBL" id="FOCW01000011">
    <property type="protein sequence ID" value="SEN92065.1"/>
    <property type="molecule type" value="Genomic_DNA"/>
</dbReference>
<evidence type="ECO:0000256" key="1">
    <source>
        <dbReference type="ARBA" id="ARBA00007227"/>
    </source>
</evidence>
<dbReference type="SUPFAM" id="SSF47413">
    <property type="entry name" value="lambda repressor-like DNA-binding domains"/>
    <property type="match status" value="1"/>
</dbReference>
<keyword evidence="7" id="KW-1185">Reference proteome</keyword>
<reference evidence="6 7" key="1">
    <citation type="submission" date="2016-10" db="EMBL/GenBank/DDBJ databases">
        <authorList>
            <person name="de Groot N.N."/>
        </authorList>
    </citation>
    <scope>NUCLEOTIDE SEQUENCE [LARGE SCALE GENOMIC DNA]</scope>
    <source>
        <strain evidence="6 7">DSM 15123</strain>
    </source>
</reference>
<organism evidence="6 7">
    <name type="scientific">Brachymonas denitrificans DSM 15123</name>
    <dbReference type="NCBI Taxonomy" id="1121117"/>
    <lineage>
        <taxon>Bacteria</taxon>
        <taxon>Pseudomonadati</taxon>
        <taxon>Pseudomonadota</taxon>
        <taxon>Betaproteobacteria</taxon>
        <taxon>Burkholderiales</taxon>
        <taxon>Comamonadaceae</taxon>
        <taxon>Brachymonas</taxon>
    </lineage>
</organism>
<dbReference type="Pfam" id="PF09856">
    <property type="entry name" value="ScfRs"/>
    <property type="match status" value="1"/>
</dbReference>
<dbReference type="PANTHER" id="PTHR46797">
    <property type="entry name" value="HTH-TYPE TRANSCRIPTIONAL REGULATOR"/>
    <property type="match status" value="1"/>
</dbReference>
<evidence type="ECO:0000259" key="5">
    <source>
        <dbReference type="PROSITE" id="PS50943"/>
    </source>
</evidence>
<dbReference type="GO" id="GO:0005829">
    <property type="term" value="C:cytosol"/>
    <property type="evidence" value="ECO:0007669"/>
    <property type="project" value="TreeGrafter"/>
</dbReference>
<dbReference type="InterPro" id="IPR010982">
    <property type="entry name" value="Lambda_DNA-bd_dom_sf"/>
</dbReference>
<dbReference type="CDD" id="cd00093">
    <property type="entry name" value="HTH_XRE"/>
    <property type="match status" value="1"/>
</dbReference>
<dbReference type="STRING" id="1121117.SAMN02745977_02339"/>
<dbReference type="AlphaFoldDB" id="A0A1H8KGS5"/>
<dbReference type="InterPro" id="IPR026281">
    <property type="entry name" value="HTH_RamB"/>
</dbReference>
<name>A0A1H8KGS5_9BURK</name>
<keyword evidence="3" id="KW-0238">DNA-binding</keyword>
<evidence type="ECO:0000256" key="2">
    <source>
        <dbReference type="ARBA" id="ARBA00023015"/>
    </source>
</evidence>
<sequence length="474" mass="53230">MTRKLLMGPALRRLREKNHLSQSAFAERLGLSFSYICQLENNQRPVTASVLLKLTQVFQVDLSDFSEDRNRRLLGELDAIFRDQGLVGDASVSPADIDRMVHTVPALAETLVALYQKQLHLQEELQQLVDRFYGDSQQAAQAPFPHEAARDFFNRHDNYFDALDRQAEQLAQDWALQPGRRAAALREQLQQAHGIEVVAGEANTLELRQYDARRRRLVLKPQLGDAQQAFQMATQLCFLAHGDLLDQACADETALADAQTRTLARQGLAHYFAGALLLPYGEFLQAARSMRYDVEQLQRRFQVSFESVCHRLSTLQRSGARGVPMYLIRVDQAGNVSKRQSANSLHFARHGGTCPLWHVFEAFAQPGQILTQVAEMPDGTRYFGIARSVQRGGGSFHAPRKRFAFGIGCELAQARELVYADGWDLQQPRAITPIGPGCRVCPRTDCVQRAFPPAGKPLHNDDFSESLVSYRLEG</sequence>
<dbReference type="GO" id="GO:0003677">
    <property type="term" value="F:DNA binding"/>
    <property type="evidence" value="ECO:0007669"/>
    <property type="project" value="UniProtKB-KW"/>
</dbReference>
<evidence type="ECO:0000313" key="6">
    <source>
        <dbReference type="EMBL" id="SEN92065.1"/>
    </source>
</evidence>
<protein>
    <recommendedName>
        <fullName evidence="5">HTH cro/C1-type domain-containing protein</fullName>
    </recommendedName>
</protein>
<accession>A0A1H8KGS5</accession>
<keyword evidence="4" id="KW-0804">Transcription</keyword>
<evidence type="ECO:0000313" key="7">
    <source>
        <dbReference type="Proteomes" id="UP000199531"/>
    </source>
</evidence>
<dbReference type="InterPro" id="IPR010359">
    <property type="entry name" value="IrrE_HExxH"/>
</dbReference>
<dbReference type="PIRSF" id="PIRSF019251">
    <property type="entry name" value="Rv0465c"/>
    <property type="match status" value="1"/>
</dbReference>